<protein>
    <submittedName>
        <fullName evidence="2">Metalloregulator ArsR/SmtB family transcription factor</fullName>
    </submittedName>
</protein>
<dbReference type="NCBIfam" id="NF033788">
    <property type="entry name" value="HTH_metalloreg"/>
    <property type="match status" value="1"/>
</dbReference>
<dbReference type="CDD" id="cd00090">
    <property type="entry name" value="HTH_ARSR"/>
    <property type="match status" value="1"/>
</dbReference>
<dbReference type="EMBL" id="JAAONZ010000018">
    <property type="protein sequence ID" value="NHO67617.1"/>
    <property type="molecule type" value="Genomic_DNA"/>
</dbReference>
<dbReference type="SMART" id="SM00418">
    <property type="entry name" value="HTH_ARSR"/>
    <property type="match status" value="1"/>
</dbReference>
<dbReference type="Pfam" id="PF13847">
    <property type="entry name" value="Methyltransf_31"/>
    <property type="match status" value="1"/>
</dbReference>
<keyword evidence="3" id="KW-1185">Reference proteome</keyword>
<dbReference type="Gene3D" id="3.40.50.150">
    <property type="entry name" value="Vaccinia Virus protein VP39"/>
    <property type="match status" value="1"/>
</dbReference>
<proteinExistence type="predicted"/>
<dbReference type="Pfam" id="PF01022">
    <property type="entry name" value="HTH_5"/>
    <property type="match status" value="1"/>
</dbReference>
<evidence type="ECO:0000259" key="1">
    <source>
        <dbReference type="PROSITE" id="PS50987"/>
    </source>
</evidence>
<dbReference type="AlphaFoldDB" id="A0A9E5MNX2"/>
<dbReference type="SUPFAM" id="SSF53335">
    <property type="entry name" value="S-adenosyl-L-methionine-dependent methyltransferases"/>
    <property type="match status" value="1"/>
</dbReference>
<dbReference type="InterPro" id="IPR011991">
    <property type="entry name" value="ArsR-like_HTH"/>
</dbReference>
<dbReference type="PANTHER" id="PTHR43861">
    <property type="entry name" value="TRANS-ACONITATE 2-METHYLTRANSFERASE-RELATED"/>
    <property type="match status" value="1"/>
</dbReference>
<dbReference type="PRINTS" id="PR00778">
    <property type="entry name" value="HTHARSR"/>
</dbReference>
<dbReference type="SUPFAM" id="SSF46785">
    <property type="entry name" value="Winged helix' DNA-binding domain"/>
    <property type="match status" value="1"/>
</dbReference>
<accession>A0A9E5MNX2</accession>
<dbReference type="GO" id="GO:0003700">
    <property type="term" value="F:DNA-binding transcription factor activity"/>
    <property type="evidence" value="ECO:0007669"/>
    <property type="project" value="InterPro"/>
</dbReference>
<evidence type="ECO:0000313" key="2">
    <source>
        <dbReference type="EMBL" id="NHO67617.1"/>
    </source>
</evidence>
<dbReference type="Gene3D" id="1.10.10.10">
    <property type="entry name" value="Winged helix-like DNA-binding domain superfamily/Winged helix DNA-binding domain"/>
    <property type="match status" value="1"/>
</dbReference>
<dbReference type="InterPro" id="IPR001845">
    <property type="entry name" value="HTH_ArsR_DNA-bd_dom"/>
</dbReference>
<dbReference type="InterPro" id="IPR029063">
    <property type="entry name" value="SAM-dependent_MTases_sf"/>
</dbReference>
<gene>
    <name evidence="2" type="ORF">G8770_18890</name>
</gene>
<dbReference type="CDD" id="cd02440">
    <property type="entry name" value="AdoMet_MTases"/>
    <property type="match status" value="1"/>
</dbReference>
<evidence type="ECO:0000313" key="3">
    <source>
        <dbReference type="Proteomes" id="UP000787472"/>
    </source>
</evidence>
<reference evidence="2" key="1">
    <citation type="submission" date="2020-03" db="EMBL/GenBank/DDBJ databases">
        <authorList>
            <person name="Guo F."/>
        </authorList>
    </citation>
    <scope>NUCLEOTIDE SEQUENCE</scope>
    <source>
        <strain evidence="2">JCM 30134</strain>
    </source>
</reference>
<dbReference type="Proteomes" id="UP000787472">
    <property type="component" value="Unassembled WGS sequence"/>
</dbReference>
<dbReference type="PANTHER" id="PTHR43861:SF1">
    <property type="entry name" value="TRANS-ACONITATE 2-METHYLTRANSFERASE"/>
    <property type="match status" value="1"/>
</dbReference>
<dbReference type="InterPro" id="IPR036388">
    <property type="entry name" value="WH-like_DNA-bd_sf"/>
</dbReference>
<dbReference type="RefSeq" id="WP_167190633.1">
    <property type="nucleotide sequence ID" value="NZ_JAAONZ010000018.1"/>
</dbReference>
<feature type="domain" description="HTH arsR-type" evidence="1">
    <location>
        <begin position="11"/>
        <end position="105"/>
    </location>
</feature>
<sequence>MSQLLSTVHDAEAPITSDLAATFKAAGDPLRLEILRLLARDSFGVMELSRIFGIKQSGMSHHLKVLANAGLVATRREGNSIFYRRALPGAESPYRQLLASLFQTLDQTPLATEYHHQLRDIQRERAAASQAFFSDNASKFRAQQDLIAAHPVYAEAVTEMLSNTHLSRHQVALEVGPGEGEFLSVLAPRFEQVIALDNSASMLEKARAFADQQQLSNVTFIHGDTEAAVQQRLKADCVVINMVLHHVPSPAHLFDDISQLLNENGCLLVADLCHHDQQWAREACGDVWLGFEPDDFSSWAHHAGLTEGQSQYIALRNGFQIQVRQFFRPQARSLNK</sequence>
<dbReference type="PROSITE" id="PS50987">
    <property type="entry name" value="HTH_ARSR_2"/>
    <property type="match status" value="1"/>
</dbReference>
<name>A0A9E5MNX2_9GAMM</name>
<dbReference type="InterPro" id="IPR025714">
    <property type="entry name" value="Methyltranfer_dom"/>
</dbReference>
<comment type="caution">
    <text evidence="2">The sequence shown here is derived from an EMBL/GenBank/DDBJ whole genome shotgun (WGS) entry which is preliminary data.</text>
</comment>
<organism evidence="2 3">
    <name type="scientific">Pseudomaricurvus hydrocarbonicus</name>
    <dbReference type="NCBI Taxonomy" id="1470433"/>
    <lineage>
        <taxon>Bacteria</taxon>
        <taxon>Pseudomonadati</taxon>
        <taxon>Pseudomonadota</taxon>
        <taxon>Gammaproteobacteria</taxon>
        <taxon>Cellvibrionales</taxon>
        <taxon>Cellvibrionaceae</taxon>
        <taxon>Pseudomaricurvus</taxon>
    </lineage>
</organism>
<dbReference type="InterPro" id="IPR036390">
    <property type="entry name" value="WH_DNA-bd_sf"/>
</dbReference>